<dbReference type="EMBL" id="FOFR01000007">
    <property type="protein sequence ID" value="SER00392.1"/>
    <property type="molecule type" value="Genomic_DNA"/>
</dbReference>
<dbReference type="Proteomes" id="UP000199352">
    <property type="component" value="Unassembled WGS sequence"/>
</dbReference>
<proteinExistence type="predicted"/>
<organism evidence="1 2">
    <name type="scientific">Lentzea xinjiangensis</name>
    <dbReference type="NCBI Taxonomy" id="402600"/>
    <lineage>
        <taxon>Bacteria</taxon>
        <taxon>Bacillati</taxon>
        <taxon>Actinomycetota</taxon>
        <taxon>Actinomycetes</taxon>
        <taxon>Pseudonocardiales</taxon>
        <taxon>Pseudonocardiaceae</taxon>
        <taxon>Lentzea</taxon>
    </lineage>
</organism>
<gene>
    <name evidence="1" type="ORF">SAMN05216188_10736</name>
</gene>
<dbReference type="AlphaFoldDB" id="A0A1H9KMS6"/>
<dbReference type="PROSITE" id="PS51257">
    <property type="entry name" value="PROKAR_LIPOPROTEIN"/>
    <property type="match status" value="1"/>
</dbReference>
<sequence>MKLLLWFTLVCMCALSGDHLLAFTTGMLLVACATDRTRY</sequence>
<keyword evidence="2" id="KW-1185">Reference proteome</keyword>
<name>A0A1H9KMS6_9PSEU</name>
<reference evidence="2" key="1">
    <citation type="submission" date="2016-10" db="EMBL/GenBank/DDBJ databases">
        <authorList>
            <person name="Varghese N."/>
            <person name="Submissions S."/>
        </authorList>
    </citation>
    <scope>NUCLEOTIDE SEQUENCE [LARGE SCALE GENOMIC DNA]</scope>
    <source>
        <strain evidence="2">CGMCC 4.3525</strain>
    </source>
</reference>
<evidence type="ECO:0000313" key="2">
    <source>
        <dbReference type="Proteomes" id="UP000199352"/>
    </source>
</evidence>
<evidence type="ECO:0000313" key="1">
    <source>
        <dbReference type="EMBL" id="SER00392.1"/>
    </source>
</evidence>
<protein>
    <submittedName>
        <fullName evidence="1">Uncharacterized protein</fullName>
    </submittedName>
</protein>
<accession>A0A1H9KMS6</accession>